<organism evidence="5">
    <name type="scientific">marine metagenome</name>
    <dbReference type="NCBI Taxonomy" id="408172"/>
    <lineage>
        <taxon>unclassified sequences</taxon>
        <taxon>metagenomes</taxon>
        <taxon>ecological metagenomes</taxon>
    </lineage>
</organism>
<dbReference type="InterPro" id="IPR002372">
    <property type="entry name" value="PQQ_rpt_dom"/>
</dbReference>
<dbReference type="InterPro" id="IPR011047">
    <property type="entry name" value="Quinoprotein_ADH-like_sf"/>
</dbReference>
<dbReference type="SUPFAM" id="SSF50998">
    <property type="entry name" value="Quinoprotein alcohol dehydrogenase-like"/>
    <property type="match status" value="1"/>
</dbReference>
<keyword evidence="3" id="KW-0560">Oxidoreductase</keyword>
<name>A0A382GIH3_9ZZZZ</name>
<sequence length="263" mass="28945">MLLWVYPGYAQQPSTPLGSPVTSERLLKASEEPENWLMYSGQYNSQRHSRLTAIDKSNVDQLEVKWVKQLETLADVETTPLVVDGVMYLTQSPSNVFALDASTGSQFWSYEHRLPEKLSLCCGRQNRGVAILGETLFLGTLDAKLIALDAKTGTVQWETQSADPNTGYSKTAAPLVIGDKVISGIAGGEYGIRGFLDAYDAETGELAWRFYTIPGEGEPHNDTWEDDSWKTGGAPTWITGAYDPELNLVYWGTGNPGPDWNGE</sequence>
<dbReference type="InterPro" id="IPR018391">
    <property type="entry name" value="PQQ_b-propeller_rpt"/>
</dbReference>
<reference evidence="5" key="1">
    <citation type="submission" date="2018-05" db="EMBL/GenBank/DDBJ databases">
        <authorList>
            <person name="Lanie J.A."/>
            <person name="Ng W.-L."/>
            <person name="Kazmierczak K.M."/>
            <person name="Andrzejewski T.M."/>
            <person name="Davidsen T.M."/>
            <person name="Wayne K.J."/>
            <person name="Tettelin H."/>
            <person name="Glass J.I."/>
            <person name="Rusch D."/>
            <person name="Podicherti R."/>
            <person name="Tsui H.-C.T."/>
            <person name="Winkler M.E."/>
        </authorList>
    </citation>
    <scope>NUCLEOTIDE SEQUENCE</scope>
</reference>
<dbReference type="Pfam" id="PF01011">
    <property type="entry name" value="PQQ"/>
    <property type="match status" value="1"/>
</dbReference>
<comment type="similarity">
    <text evidence="2">Belongs to the bacterial PQQ dehydrogenase family.</text>
</comment>
<evidence type="ECO:0000256" key="1">
    <source>
        <dbReference type="ARBA" id="ARBA00001931"/>
    </source>
</evidence>
<dbReference type="SMART" id="SM00564">
    <property type="entry name" value="PQQ"/>
    <property type="match status" value="3"/>
</dbReference>
<evidence type="ECO:0000256" key="3">
    <source>
        <dbReference type="ARBA" id="ARBA00023002"/>
    </source>
</evidence>
<dbReference type="GO" id="GO:0016491">
    <property type="term" value="F:oxidoreductase activity"/>
    <property type="evidence" value="ECO:0007669"/>
    <property type="project" value="UniProtKB-KW"/>
</dbReference>
<gene>
    <name evidence="5" type="ORF">METZ01_LOCUS227820</name>
</gene>
<evidence type="ECO:0000313" key="5">
    <source>
        <dbReference type="EMBL" id="SVB74966.1"/>
    </source>
</evidence>
<dbReference type="EMBL" id="UINC01055739">
    <property type="protein sequence ID" value="SVB74966.1"/>
    <property type="molecule type" value="Genomic_DNA"/>
</dbReference>
<evidence type="ECO:0000259" key="4">
    <source>
        <dbReference type="Pfam" id="PF01011"/>
    </source>
</evidence>
<dbReference type="AlphaFoldDB" id="A0A382GIH3"/>
<accession>A0A382GIH3</accession>
<feature type="non-terminal residue" evidence="5">
    <location>
        <position position="263"/>
    </location>
</feature>
<protein>
    <recommendedName>
        <fullName evidence="4">Pyrrolo-quinoline quinone repeat domain-containing protein</fullName>
    </recommendedName>
</protein>
<comment type="cofactor">
    <cofactor evidence="1">
        <name>pyrroloquinoline quinone</name>
        <dbReference type="ChEBI" id="CHEBI:58442"/>
    </cofactor>
</comment>
<dbReference type="Gene3D" id="2.140.10.10">
    <property type="entry name" value="Quinoprotein alcohol dehydrogenase-like superfamily"/>
    <property type="match status" value="1"/>
</dbReference>
<feature type="domain" description="Pyrrolo-quinoline quinone repeat" evidence="4">
    <location>
        <begin position="36"/>
        <end position="262"/>
    </location>
</feature>
<proteinExistence type="inferred from homology"/>
<dbReference type="PANTHER" id="PTHR32303">
    <property type="entry name" value="QUINOPROTEIN ALCOHOL DEHYDROGENASE (CYTOCHROME C)"/>
    <property type="match status" value="1"/>
</dbReference>
<evidence type="ECO:0000256" key="2">
    <source>
        <dbReference type="ARBA" id="ARBA00008156"/>
    </source>
</evidence>